<sequence>MDWLPLLSTVGLPALSILATAGVTLGVKAIDLRARNQERRQEIAQDRSSRMWDAKRAVLEGIIGSCVRIRQACQQYADSNGNSEALTTTQRTEVLRALMQESKDLDRAPGGRGALVAWTEEPTRQAVEQLFDVIDAELQAHGSTLGNLRAALQLQSKAIAALPDDLGSPDTRQRIDDFRIYNAMVRDLTEEIGSKSSLDLEALKDLCDNVIREAREDLRGQHGPGV</sequence>
<organism evidence="1 2">
    <name type="scientific">Mycolicibacterium wolinskyi</name>
    <dbReference type="NCBI Taxonomy" id="59750"/>
    <lineage>
        <taxon>Bacteria</taxon>
        <taxon>Bacillati</taxon>
        <taxon>Actinomycetota</taxon>
        <taxon>Actinomycetes</taxon>
        <taxon>Mycobacteriales</taxon>
        <taxon>Mycobacteriaceae</taxon>
        <taxon>Mycolicibacterium</taxon>
    </lineage>
</organism>
<gene>
    <name evidence="1" type="ORF">AFM11_18425</name>
</gene>
<accession>A0A132PKK1</accession>
<protein>
    <submittedName>
        <fullName evidence="1">Uncharacterized protein</fullName>
    </submittedName>
</protein>
<dbReference type="AlphaFoldDB" id="A0A132PKK1"/>
<name>A0A132PKK1_9MYCO</name>
<keyword evidence="2" id="KW-1185">Reference proteome</keyword>
<dbReference type="PATRIC" id="fig|59750.3.peg.1023"/>
<dbReference type="Proteomes" id="UP000070612">
    <property type="component" value="Unassembled WGS sequence"/>
</dbReference>
<dbReference type="RefSeq" id="WP_067851327.1">
    <property type="nucleotide sequence ID" value="NZ_LGTW01000011.1"/>
</dbReference>
<comment type="caution">
    <text evidence="1">The sequence shown here is derived from an EMBL/GenBank/DDBJ whole genome shotgun (WGS) entry which is preliminary data.</text>
</comment>
<dbReference type="EMBL" id="LGTW01000011">
    <property type="protein sequence ID" value="KWX22875.1"/>
    <property type="molecule type" value="Genomic_DNA"/>
</dbReference>
<evidence type="ECO:0000313" key="1">
    <source>
        <dbReference type="EMBL" id="KWX22875.1"/>
    </source>
</evidence>
<reference evidence="1 2" key="1">
    <citation type="submission" date="2015-07" db="EMBL/GenBank/DDBJ databases">
        <title>A draft genome sequence of Mycobacterium wolinskyi.</title>
        <authorList>
            <person name="de Man T.J."/>
            <person name="Perry K.A."/>
            <person name="Coulliette A.D."/>
            <person name="Jensen B."/>
            <person name="Toney N.C."/>
            <person name="Limbago B.M."/>
            <person name="Noble-Wang J."/>
        </authorList>
    </citation>
    <scope>NUCLEOTIDE SEQUENCE [LARGE SCALE GENOMIC DNA]</scope>
    <source>
        <strain evidence="1 2">CDC_01</strain>
    </source>
</reference>
<evidence type="ECO:0000313" key="2">
    <source>
        <dbReference type="Proteomes" id="UP000070612"/>
    </source>
</evidence>
<proteinExistence type="predicted"/>